<dbReference type="Pfam" id="PF01520">
    <property type="entry name" value="Amidase_3"/>
    <property type="match status" value="1"/>
</dbReference>
<sequence>MGKAFKISSWFIGLVVLIVLIRYPIETNDSWQTWSLPLAGKVIVIDPGHGGVDGGAVGSDETLEKEITLEVSKKLRDYLQQAGALVYLTREKDVDLADEDEKSISKRKSQDLKRRVEFINDKEADFYVSVHLNAIPSPKWHGAQSFYNASSPESEQLAKLIQSEIKRNLENTNRSALAISNMYLLRSTDSPGALVEIGFLSNAHERELLKTEEYQNKVAASVYEGMLRYVTEDEIPE</sequence>
<keyword evidence="5" id="KW-1185">Reference proteome</keyword>
<dbReference type="eggNOG" id="COG0860">
    <property type="taxonomic scope" value="Bacteria"/>
</dbReference>
<dbReference type="EMBL" id="AVBG01000024">
    <property type="protein sequence ID" value="KGP89696.1"/>
    <property type="molecule type" value="Genomic_DNA"/>
</dbReference>
<evidence type="ECO:0000313" key="4">
    <source>
        <dbReference type="EMBL" id="KGP89696.1"/>
    </source>
</evidence>
<evidence type="ECO:0000256" key="2">
    <source>
        <dbReference type="SAM" id="Phobius"/>
    </source>
</evidence>
<dbReference type="GO" id="GO:0030288">
    <property type="term" value="C:outer membrane-bounded periplasmic space"/>
    <property type="evidence" value="ECO:0007669"/>
    <property type="project" value="TreeGrafter"/>
</dbReference>
<comment type="caution">
    <text evidence="4">The sequence shown here is derived from an EMBL/GenBank/DDBJ whole genome shotgun (WGS) entry which is preliminary data.</text>
</comment>
<dbReference type="OrthoDB" id="9806267at2"/>
<dbReference type="AlphaFoldDB" id="A0A0A2UT70"/>
<feature type="transmembrane region" description="Helical" evidence="2">
    <location>
        <begin position="7"/>
        <end position="25"/>
    </location>
</feature>
<dbReference type="SMART" id="SM00646">
    <property type="entry name" value="Ami_3"/>
    <property type="match status" value="1"/>
</dbReference>
<dbReference type="PANTHER" id="PTHR30404">
    <property type="entry name" value="N-ACETYLMURAMOYL-L-ALANINE AMIDASE"/>
    <property type="match status" value="1"/>
</dbReference>
<dbReference type="GO" id="GO:0009253">
    <property type="term" value="P:peptidoglycan catabolic process"/>
    <property type="evidence" value="ECO:0007669"/>
    <property type="project" value="InterPro"/>
</dbReference>
<reference evidence="4 5" key="1">
    <citation type="submission" date="2013-08" db="EMBL/GenBank/DDBJ databases">
        <title>Genome of Pontibacillus chungwhensis.</title>
        <authorList>
            <person name="Wang Q."/>
            <person name="Wang G."/>
        </authorList>
    </citation>
    <scope>NUCLEOTIDE SEQUENCE [LARGE SCALE GENOMIC DNA]</scope>
    <source>
        <strain evidence="4 5">BH030062</strain>
    </source>
</reference>
<dbReference type="Gene3D" id="3.40.630.40">
    <property type="entry name" value="Zn-dependent exopeptidases"/>
    <property type="match status" value="1"/>
</dbReference>
<keyword evidence="2" id="KW-0812">Transmembrane</keyword>
<dbReference type="RefSeq" id="WP_036787680.1">
    <property type="nucleotide sequence ID" value="NZ_AVBG01000024.1"/>
</dbReference>
<dbReference type="CDD" id="cd02696">
    <property type="entry name" value="MurNAc-LAA"/>
    <property type="match status" value="1"/>
</dbReference>
<dbReference type="PANTHER" id="PTHR30404:SF0">
    <property type="entry name" value="N-ACETYLMURAMOYL-L-ALANINE AMIDASE AMIC"/>
    <property type="match status" value="1"/>
</dbReference>
<dbReference type="STRING" id="1385513.N780_09020"/>
<evidence type="ECO:0000259" key="3">
    <source>
        <dbReference type="SMART" id="SM00646"/>
    </source>
</evidence>
<evidence type="ECO:0000313" key="5">
    <source>
        <dbReference type="Proteomes" id="UP000030153"/>
    </source>
</evidence>
<dbReference type="GO" id="GO:0008745">
    <property type="term" value="F:N-acetylmuramoyl-L-alanine amidase activity"/>
    <property type="evidence" value="ECO:0007669"/>
    <property type="project" value="InterPro"/>
</dbReference>
<dbReference type="InterPro" id="IPR014234">
    <property type="entry name" value="Spore_CwlD"/>
</dbReference>
<evidence type="ECO:0000256" key="1">
    <source>
        <dbReference type="ARBA" id="ARBA00022801"/>
    </source>
</evidence>
<feature type="domain" description="MurNAc-LAA" evidence="3">
    <location>
        <begin position="116"/>
        <end position="227"/>
    </location>
</feature>
<dbReference type="NCBIfam" id="TIGR02883">
    <property type="entry name" value="spore_cwlD"/>
    <property type="match status" value="1"/>
</dbReference>
<dbReference type="Proteomes" id="UP000030153">
    <property type="component" value="Unassembled WGS sequence"/>
</dbReference>
<proteinExistence type="predicted"/>
<protein>
    <submittedName>
        <fullName evidence="4">N-acetylmuramoyl-L-alanine amidase</fullName>
    </submittedName>
</protein>
<organism evidence="4 5">
    <name type="scientific">Pontibacillus chungwhensis BH030062</name>
    <dbReference type="NCBI Taxonomy" id="1385513"/>
    <lineage>
        <taxon>Bacteria</taxon>
        <taxon>Bacillati</taxon>
        <taxon>Bacillota</taxon>
        <taxon>Bacilli</taxon>
        <taxon>Bacillales</taxon>
        <taxon>Bacillaceae</taxon>
        <taxon>Pontibacillus</taxon>
    </lineage>
</organism>
<dbReference type="InterPro" id="IPR002508">
    <property type="entry name" value="MurNAc-LAA_cat"/>
</dbReference>
<dbReference type="SUPFAM" id="SSF53187">
    <property type="entry name" value="Zn-dependent exopeptidases"/>
    <property type="match status" value="1"/>
</dbReference>
<keyword evidence="2" id="KW-0472">Membrane</keyword>
<keyword evidence="1" id="KW-0378">Hydrolase</keyword>
<gene>
    <name evidence="4" type="ORF">N780_09020</name>
</gene>
<dbReference type="InterPro" id="IPR050695">
    <property type="entry name" value="N-acetylmuramoyl_amidase_3"/>
</dbReference>
<accession>A0A0A2UT70</accession>
<keyword evidence="2" id="KW-1133">Transmembrane helix</keyword>
<name>A0A0A2UT70_9BACI</name>